<evidence type="ECO:0000256" key="1">
    <source>
        <dbReference type="SAM" id="Phobius"/>
    </source>
</evidence>
<comment type="caution">
    <text evidence="2">The sequence shown here is derived from an EMBL/GenBank/DDBJ whole genome shotgun (WGS) entry which is preliminary data.</text>
</comment>
<proteinExistence type="predicted"/>
<evidence type="ECO:0000313" key="3">
    <source>
        <dbReference type="Proteomes" id="UP000588586"/>
    </source>
</evidence>
<sequence length="246" mass="25516">MGGHDGGMDTSPTPTTDDAVGALLTAAAPPTPPIATERAAGLARAVAQDVVESDRTLAGRARRLRRRHKVAAAGAAAAIVLVPTGAWAAEHFLAQTGRFGNPVANPDFEDRSEFINLCAKDFPAYVRTLAPTDLPAAPGKTWDGYAAGLAEQWAAGAGCAPSAQADMQSTSLRLDLLAAASADWGCALVWATEDGRTAQARTARTAMLDLDAAARRLATIEGSVGTQDPDTFLANSRLPQWVGCPR</sequence>
<dbReference type="AlphaFoldDB" id="A0A849HJ66"/>
<dbReference type="EMBL" id="JABEPQ010000003">
    <property type="protein sequence ID" value="NNM47312.1"/>
    <property type="molecule type" value="Genomic_DNA"/>
</dbReference>
<protein>
    <submittedName>
        <fullName evidence="2">Uncharacterized protein</fullName>
    </submittedName>
</protein>
<dbReference type="RefSeq" id="WP_171244423.1">
    <property type="nucleotide sequence ID" value="NZ_JABEPQ010000003.1"/>
</dbReference>
<accession>A0A849HJ66</accession>
<organism evidence="2 3">
    <name type="scientific">Knoellia koreensis</name>
    <dbReference type="NCBI Taxonomy" id="2730921"/>
    <lineage>
        <taxon>Bacteria</taxon>
        <taxon>Bacillati</taxon>
        <taxon>Actinomycetota</taxon>
        <taxon>Actinomycetes</taxon>
        <taxon>Micrococcales</taxon>
        <taxon>Intrasporangiaceae</taxon>
        <taxon>Knoellia</taxon>
    </lineage>
</organism>
<dbReference type="Proteomes" id="UP000588586">
    <property type="component" value="Unassembled WGS sequence"/>
</dbReference>
<keyword evidence="1" id="KW-0812">Transmembrane</keyword>
<keyword evidence="1" id="KW-1133">Transmembrane helix</keyword>
<keyword evidence="1" id="KW-0472">Membrane</keyword>
<feature type="transmembrane region" description="Helical" evidence="1">
    <location>
        <begin position="70"/>
        <end position="89"/>
    </location>
</feature>
<keyword evidence="3" id="KW-1185">Reference proteome</keyword>
<gene>
    <name evidence="2" type="ORF">HJG52_15045</name>
</gene>
<evidence type="ECO:0000313" key="2">
    <source>
        <dbReference type="EMBL" id="NNM47312.1"/>
    </source>
</evidence>
<reference evidence="2 3" key="1">
    <citation type="submission" date="2020-04" db="EMBL/GenBank/DDBJ databases">
        <title>Knoellia sp. isolate from air conditioner.</title>
        <authorList>
            <person name="Chea S."/>
            <person name="Kim D.-U."/>
        </authorList>
    </citation>
    <scope>NUCLEOTIDE SEQUENCE [LARGE SCALE GENOMIC DNA]</scope>
    <source>
        <strain evidence="2 3">DB2414S</strain>
    </source>
</reference>
<name>A0A849HJ66_9MICO</name>